<sequence length="78" mass="8942">MECYILTIRWAAASNLIVSIYNTEFDVTSYIEFRLLKDYLEYKGVILSTITLDTVLKVAIAANLIKNGEVMTVTYRLK</sequence>
<reference evidence="1" key="1">
    <citation type="submission" date="2024-01" db="EMBL/GenBank/DDBJ databases">
        <title>Sequencing the genomes of a sandfly, Sergentomyia squamirostris, and its two endosymbionts.</title>
        <authorList>
            <person name="Itokawa K."/>
            <person name="Sanjoba C."/>
        </authorList>
    </citation>
    <scope>NUCLEOTIDE SEQUENCE</scope>
    <source>
        <strain evidence="1">RiSSQ</strain>
    </source>
</reference>
<dbReference type="AlphaFoldDB" id="A0AAT9GAL2"/>
<gene>
    <name evidence="1" type="ORF">DMENIID0002_15180</name>
</gene>
<protein>
    <submittedName>
        <fullName evidence="1">Uncharacterized protein</fullName>
    </submittedName>
</protein>
<evidence type="ECO:0000313" key="1">
    <source>
        <dbReference type="EMBL" id="BFD46872.1"/>
    </source>
</evidence>
<name>A0AAT9GAL2_9RICK</name>
<dbReference type="EMBL" id="AP029170">
    <property type="protein sequence ID" value="BFD46872.1"/>
    <property type="molecule type" value="Genomic_DNA"/>
</dbReference>
<proteinExistence type="predicted"/>
<organism evidence="1">
    <name type="scientific">Candidatus Tisiphia endosymbiont of Sergentomyia squamirostris</name>
    <dbReference type="NCBI Taxonomy" id="3113639"/>
    <lineage>
        <taxon>Bacteria</taxon>
        <taxon>Pseudomonadati</taxon>
        <taxon>Pseudomonadota</taxon>
        <taxon>Alphaproteobacteria</taxon>
        <taxon>Rickettsiales</taxon>
        <taxon>Rickettsiaceae</taxon>
        <taxon>Rickettsieae</taxon>
        <taxon>Candidatus Tisiphia</taxon>
    </lineage>
</organism>
<accession>A0AAT9GAL2</accession>